<gene>
    <name evidence="1" type="ORF">RFI_25046</name>
</gene>
<dbReference type="Proteomes" id="UP000023152">
    <property type="component" value="Unassembled WGS sequence"/>
</dbReference>
<reference evidence="1 2" key="1">
    <citation type="journal article" date="2013" name="Curr. Biol.">
        <title>The Genome of the Foraminiferan Reticulomyxa filosa.</title>
        <authorList>
            <person name="Glockner G."/>
            <person name="Hulsmann N."/>
            <person name="Schleicher M."/>
            <person name="Noegel A.A."/>
            <person name="Eichinger L."/>
            <person name="Gallinger C."/>
            <person name="Pawlowski J."/>
            <person name="Sierra R."/>
            <person name="Euteneuer U."/>
            <person name="Pillet L."/>
            <person name="Moustafa A."/>
            <person name="Platzer M."/>
            <person name="Groth M."/>
            <person name="Szafranski K."/>
            <person name="Schliwa M."/>
        </authorList>
    </citation>
    <scope>NUCLEOTIDE SEQUENCE [LARGE SCALE GENOMIC DNA]</scope>
</reference>
<dbReference type="EMBL" id="ASPP01021516">
    <property type="protein sequence ID" value="ETO12331.1"/>
    <property type="molecule type" value="Genomic_DNA"/>
</dbReference>
<organism evidence="1 2">
    <name type="scientific">Reticulomyxa filosa</name>
    <dbReference type="NCBI Taxonomy" id="46433"/>
    <lineage>
        <taxon>Eukaryota</taxon>
        <taxon>Sar</taxon>
        <taxon>Rhizaria</taxon>
        <taxon>Retaria</taxon>
        <taxon>Foraminifera</taxon>
        <taxon>Monothalamids</taxon>
        <taxon>Reticulomyxidae</taxon>
        <taxon>Reticulomyxa</taxon>
    </lineage>
</organism>
<dbReference type="AlphaFoldDB" id="X6MFA4"/>
<protein>
    <submittedName>
        <fullName evidence="1">Uncharacterized protein</fullName>
    </submittedName>
</protein>
<comment type="caution">
    <text evidence="1">The sequence shown here is derived from an EMBL/GenBank/DDBJ whole genome shotgun (WGS) entry which is preliminary data.</text>
</comment>
<name>X6MFA4_RETFI</name>
<accession>X6MFA4</accession>
<proteinExistence type="predicted"/>
<evidence type="ECO:0000313" key="2">
    <source>
        <dbReference type="Proteomes" id="UP000023152"/>
    </source>
</evidence>
<evidence type="ECO:0000313" key="1">
    <source>
        <dbReference type="EMBL" id="ETO12331.1"/>
    </source>
</evidence>
<feature type="non-terminal residue" evidence="1">
    <location>
        <position position="344"/>
    </location>
</feature>
<keyword evidence="2" id="KW-1185">Reference proteome</keyword>
<sequence>MNNISTYIYNIDIFFDIADCNVVFFESIENFFMLNRQSDDEMILSQTNPEATRPNLPKSDRRRRLSLEEKTLLKQMRKQKAEFHQRIRQLTGPSNDEHYLKNRHEIIQEIVAHLGHAMNVFDSQRSASEWLTDASMDSLPIFWFKMHHWQPDDIRFLYDCLGNPRANLEEEIKQCYSGSDTKLKCKCFSSMQYDKKKKVSKNGKGETKFFLFALEAKTHTHTRIRTKKKKAKPQGKQIRRDSKLYLKQQQILIRDKHDHYSSKIWSQSHYSDVLGTQIWDQFVQSRGGVLSCTSVNEDQWNIALNDSGIEVSPDLSLDLYIALLDAKEKIEQQSKEKNMIPSEQ</sequence>